<organism evidence="2 3">
    <name type="scientific">Azospirillum rugosum</name>
    <dbReference type="NCBI Taxonomy" id="416170"/>
    <lineage>
        <taxon>Bacteria</taxon>
        <taxon>Pseudomonadati</taxon>
        <taxon>Pseudomonadota</taxon>
        <taxon>Alphaproteobacteria</taxon>
        <taxon>Rhodospirillales</taxon>
        <taxon>Azospirillaceae</taxon>
        <taxon>Azospirillum</taxon>
    </lineage>
</organism>
<evidence type="ECO:0000313" key="2">
    <source>
        <dbReference type="EMBL" id="MBP2297313.1"/>
    </source>
</evidence>
<evidence type="ECO:0000256" key="1">
    <source>
        <dbReference type="SAM" id="MobiDB-lite"/>
    </source>
</evidence>
<feature type="compositionally biased region" description="Polar residues" evidence="1">
    <location>
        <begin position="65"/>
        <end position="82"/>
    </location>
</feature>
<dbReference type="Proteomes" id="UP000781958">
    <property type="component" value="Unassembled WGS sequence"/>
</dbReference>
<reference evidence="2 3" key="1">
    <citation type="submission" date="2021-03" db="EMBL/GenBank/DDBJ databases">
        <title>Genomic Encyclopedia of Type Strains, Phase III (KMG-III): the genomes of soil and plant-associated and newly described type strains.</title>
        <authorList>
            <person name="Whitman W."/>
        </authorList>
    </citation>
    <scope>NUCLEOTIDE SEQUENCE [LARGE SCALE GENOMIC DNA]</scope>
    <source>
        <strain evidence="2 3">IMMIB AFH-6</strain>
    </source>
</reference>
<protein>
    <recommendedName>
        <fullName evidence="4">Transposase DDE domain-containing protein</fullName>
    </recommendedName>
</protein>
<keyword evidence="3" id="KW-1185">Reference proteome</keyword>
<evidence type="ECO:0008006" key="4">
    <source>
        <dbReference type="Google" id="ProtNLM"/>
    </source>
</evidence>
<gene>
    <name evidence="2" type="ORF">J2851_007135</name>
</gene>
<feature type="region of interest" description="Disordered" evidence="1">
    <location>
        <begin position="63"/>
        <end position="85"/>
    </location>
</feature>
<name>A0ABS4SXM1_9PROT</name>
<comment type="caution">
    <text evidence="2">The sequence shown here is derived from an EMBL/GenBank/DDBJ whole genome shotgun (WGS) entry which is preliminary data.</text>
</comment>
<dbReference type="EMBL" id="JAGINP010000055">
    <property type="protein sequence ID" value="MBP2297313.1"/>
    <property type="molecule type" value="Genomic_DNA"/>
</dbReference>
<proteinExistence type="predicted"/>
<accession>A0ABS4SXM1</accession>
<sequence>MRRTLMENCCAPAVDARVMPATGAAEREAAVSMVEAIPGHHCSIVGAGKASGIKASVAQMRTLGTPPQNTRNTSSRAATNNRSIRHPGHAVSLRIGKRIEVAFGWVEEAGLRQRLHYSTARVSRMFTLTAVADNLIRLLMLLDAASVPPGILSTSRSRWPCTRLRRKIKLERAATA</sequence>
<evidence type="ECO:0000313" key="3">
    <source>
        <dbReference type="Proteomes" id="UP000781958"/>
    </source>
</evidence>